<dbReference type="EMBL" id="QJJQ01000006">
    <property type="protein sequence ID" value="PXW87014.1"/>
    <property type="molecule type" value="Genomic_DNA"/>
</dbReference>
<sequence>MQIPKNSTSFINNSKTHYLPVNLRSSFFSNKQSYMHSDMLKNQLQNKIVREQAFFSRCHRTTLYRSFDYFKQQCVAYLFIDVTTMTFHYVEQLYG</sequence>
<evidence type="ECO:0000313" key="2">
    <source>
        <dbReference type="Proteomes" id="UP000247978"/>
    </source>
</evidence>
<protein>
    <submittedName>
        <fullName evidence="1">Uncharacterized protein</fullName>
    </submittedName>
</protein>
<organism evidence="1 2">
    <name type="scientific">Pseudogracilibacillus auburnensis</name>
    <dbReference type="NCBI Taxonomy" id="1494959"/>
    <lineage>
        <taxon>Bacteria</taxon>
        <taxon>Bacillati</taxon>
        <taxon>Bacillota</taxon>
        <taxon>Bacilli</taxon>
        <taxon>Bacillales</taxon>
        <taxon>Bacillaceae</taxon>
        <taxon>Pseudogracilibacillus</taxon>
    </lineage>
</organism>
<dbReference type="Proteomes" id="UP000247978">
    <property type="component" value="Unassembled WGS sequence"/>
</dbReference>
<name>A0A2V3W1F3_9BACI</name>
<reference evidence="1 2" key="1">
    <citation type="submission" date="2018-05" db="EMBL/GenBank/DDBJ databases">
        <title>Genomic Encyclopedia of Type Strains, Phase IV (KMG-IV): sequencing the most valuable type-strain genomes for metagenomic binning, comparative biology and taxonomic classification.</title>
        <authorList>
            <person name="Goeker M."/>
        </authorList>
    </citation>
    <scope>NUCLEOTIDE SEQUENCE [LARGE SCALE GENOMIC DNA]</scope>
    <source>
        <strain evidence="1 2">DSM 28556</strain>
    </source>
</reference>
<evidence type="ECO:0000313" key="1">
    <source>
        <dbReference type="EMBL" id="PXW87014.1"/>
    </source>
</evidence>
<accession>A0A2V3W1F3</accession>
<dbReference type="AlphaFoldDB" id="A0A2V3W1F3"/>
<comment type="caution">
    <text evidence="1">The sequence shown here is derived from an EMBL/GenBank/DDBJ whole genome shotgun (WGS) entry which is preliminary data.</text>
</comment>
<gene>
    <name evidence="1" type="ORF">DFR56_10682</name>
</gene>
<keyword evidence="2" id="KW-1185">Reference proteome</keyword>
<proteinExistence type="predicted"/>